<accession>A0ABV8TXC2</accession>
<dbReference type="InterPro" id="IPR008927">
    <property type="entry name" value="6-PGluconate_DH-like_C_sf"/>
</dbReference>
<reference evidence="5" key="1">
    <citation type="journal article" date="2019" name="Int. J. Syst. Evol. Microbiol.">
        <title>The Global Catalogue of Microorganisms (GCM) 10K type strain sequencing project: providing services to taxonomists for standard genome sequencing and annotation.</title>
        <authorList>
            <consortium name="The Broad Institute Genomics Platform"/>
            <consortium name="The Broad Institute Genome Sequencing Center for Infectious Disease"/>
            <person name="Wu L."/>
            <person name="Ma J."/>
        </authorList>
    </citation>
    <scope>NUCLEOTIDE SEQUENCE [LARGE SCALE GENOMIC DNA]</scope>
    <source>
        <strain evidence="5">IBRC-M 10908</strain>
    </source>
</reference>
<evidence type="ECO:0000256" key="2">
    <source>
        <dbReference type="ARBA" id="ARBA00023002"/>
    </source>
</evidence>
<dbReference type="PANTHER" id="PTHR21363">
    <property type="entry name" value="PREPHENATE DEHYDROGENASE"/>
    <property type="match status" value="1"/>
</dbReference>
<dbReference type="InterPro" id="IPR050812">
    <property type="entry name" value="Preph/Arog_dehydrog"/>
</dbReference>
<protein>
    <submittedName>
        <fullName evidence="4">Prephenate dehydrogenase</fullName>
    </submittedName>
</protein>
<dbReference type="PROSITE" id="PS51176">
    <property type="entry name" value="PDH_ADH"/>
    <property type="match status" value="1"/>
</dbReference>
<dbReference type="InterPro" id="IPR003099">
    <property type="entry name" value="Prephen_DH"/>
</dbReference>
<dbReference type="Pfam" id="PF02153">
    <property type="entry name" value="PDH_N"/>
    <property type="match status" value="1"/>
</dbReference>
<sequence>MRVGVCGLGLIGGSVVQGLADTVHEVFAFDPDPAVLASAERWAVPVASAEDLRDCDLVVAAVPFDRLDEVLSLFTEDVFSGIVTDTGSVKEAPLRTMRGRARYVGSHPMAGKEVAGWDSAEPGLFRDRPWVVGLEEDTPLDDWEAVARVAVDLGARVVPVDAAAHDAAVARVSHVEHLLAAAVMHLVKDDPLALSLGAGSFRDATRVAASSPQLFDGMVRGNMKHLSGALGGVANGLGSIAGMLFDDMTAYTGRLTGWFTEAHEARSAWPPEPGEGERMDLSFEALRELGIQGGWVEAIEGKKVAAVRRPRIKSTYE</sequence>
<proteinExistence type="inferred from homology"/>
<dbReference type="EMBL" id="JBHSDK010000012">
    <property type="protein sequence ID" value="MFC4335242.1"/>
    <property type="molecule type" value="Genomic_DNA"/>
</dbReference>
<dbReference type="SUPFAM" id="SSF48179">
    <property type="entry name" value="6-phosphogluconate dehydrogenase C-terminal domain-like"/>
    <property type="match status" value="1"/>
</dbReference>
<comment type="similarity">
    <text evidence="1">Belongs to the prephenate/arogenate dehydrogenase family.</text>
</comment>
<dbReference type="Gene3D" id="3.40.50.720">
    <property type="entry name" value="NAD(P)-binding Rossmann-like Domain"/>
    <property type="match status" value="1"/>
</dbReference>
<evidence type="ECO:0000256" key="1">
    <source>
        <dbReference type="ARBA" id="ARBA00007964"/>
    </source>
</evidence>
<dbReference type="InterPro" id="IPR046826">
    <property type="entry name" value="PDH_N"/>
</dbReference>
<keyword evidence="5" id="KW-1185">Reference proteome</keyword>
<dbReference type="Pfam" id="PF20463">
    <property type="entry name" value="PDH_C"/>
    <property type="match status" value="1"/>
</dbReference>
<gene>
    <name evidence="4" type="ORF">ACFPET_08530</name>
</gene>
<dbReference type="PANTHER" id="PTHR21363:SF0">
    <property type="entry name" value="PREPHENATE DEHYDROGENASE [NADP(+)]"/>
    <property type="match status" value="1"/>
</dbReference>
<keyword evidence="2" id="KW-0560">Oxidoreductase</keyword>
<feature type="domain" description="Prephenate/arogenate dehydrogenase" evidence="3">
    <location>
        <begin position="1"/>
        <end position="277"/>
    </location>
</feature>
<dbReference type="SUPFAM" id="SSF51735">
    <property type="entry name" value="NAD(P)-binding Rossmann-fold domains"/>
    <property type="match status" value="1"/>
</dbReference>
<evidence type="ECO:0000259" key="3">
    <source>
        <dbReference type="PROSITE" id="PS51176"/>
    </source>
</evidence>
<dbReference type="Gene3D" id="1.10.3660.10">
    <property type="entry name" value="6-phosphogluconate dehydrogenase C-terminal like domain"/>
    <property type="match status" value="1"/>
</dbReference>
<name>A0ABV8TXC2_9ACTN</name>
<dbReference type="Proteomes" id="UP001595823">
    <property type="component" value="Unassembled WGS sequence"/>
</dbReference>
<dbReference type="InterPro" id="IPR046825">
    <property type="entry name" value="PDH_C"/>
</dbReference>
<evidence type="ECO:0000313" key="4">
    <source>
        <dbReference type="EMBL" id="MFC4335242.1"/>
    </source>
</evidence>
<organism evidence="4 5">
    <name type="scientific">Salininema proteolyticum</name>
    <dbReference type="NCBI Taxonomy" id="1607685"/>
    <lineage>
        <taxon>Bacteria</taxon>
        <taxon>Bacillati</taxon>
        <taxon>Actinomycetota</taxon>
        <taxon>Actinomycetes</taxon>
        <taxon>Glycomycetales</taxon>
        <taxon>Glycomycetaceae</taxon>
        <taxon>Salininema</taxon>
    </lineage>
</organism>
<comment type="caution">
    <text evidence="4">The sequence shown here is derived from an EMBL/GenBank/DDBJ whole genome shotgun (WGS) entry which is preliminary data.</text>
</comment>
<dbReference type="InterPro" id="IPR036291">
    <property type="entry name" value="NAD(P)-bd_dom_sf"/>
</dbReference>
<dbReference type="RefSeq" id="WP_380619754.1">
    <property type="nucleotide sequence ID" value="NZ_JBHSDK010000012.1"/>
</dbReference>
<evidence type="ECO:0000313" key="5">
    <source>
        <dbReference type="Proteomes" id="UP001595823"/>
    </source>
</evidence>